<dbReference type="OrthoDB" id="9765242at2"/>
<feature type="signal peptide" evidence="1">
    <location>
        <begin position="1"/>
        <end position="25"/>
    </location>
</feature>
<reference evidence="3 4" key="1">
    <citation type="submission" date="2018-06" db="EMBL/GenBank/DDBJ databases">
        <title>Genomic Encyclopedia of Archaeal and Bacterial Type Strains, Phase II (KMG-II): from individual species to whole genera.</title>
        <authorList>
            <person name="Goeker M."/>
        </authorList>
    </citation>
    <scope>NUCLEOTIDE SEQUENCE [LARGE SCALE GENOMIC DNA]</scope>
    <source>
        <strain evidence="3 4">KACC 16626</strain>
    </source>
</reference>
<feature type="chain" id="PRO_5038895786" evidence="1">
    <location>
        <begin position="26"/>
        <end position="316"/>
    </location>
</feature>
<dbReference type="Proteomes" id="UP000247416">
    <property type="component" value="Unassembled WGS sequence"/>
</dbReference>
<evidence type="ECO:0000313" key="4">
    <source>
        <dbReference type="Proteomes" id="UP000247416"/>
    </source>
</evidence>
<sequence length="316" mass="34836">MKCHLRNLLTFLLLMVFILSPNAEAFAKKLIPMGESIGIQLQLPFVYVAHDVLLPNGQWLKKGDVIKGVNGSEVTSVDKIKQQLDSKELTLSVKQKAQEQRDISLTSEQANNILPFLKDETDGIGTLTFIDPESKQYGALGHQIIDGVLNEPPDFTDGSIFLASIEQIKKSSPGNPGYKISVIENNNIRLGNVKSNDLYGIFGSWESEIKNNLRKPIEIMKDEEIALGKAEIYTAIEGSEVEAFDIDIVKIEDNILQFVVTDKVLLEKTGGILQGMSGSPVIQNGKFVGAVTHMFVEQPQKGAAITVNEMLKKEPK</sequence>
<evidence type="ECO:0000259" key="2">
    <source>
        <dbReference type="PROSITE" id="PS51494"/>
    </source>
</evidence>
<dbReference type="AlphaFoldDB" id="A0A318TIW8"/>
<evidence type="ECO:0000256" key="1">
    <source>
        <dbReference type="SAM" id="SignalP"/>
    </source>
</evidence>
<dbReference type="PROSITE" id="PS51494">
    <property type="entry name" value="SPOIVB"/>
    <property type="match status" value="1"/>
</dbReference>
<proteinExistence type="predicted"/>
<keyword evidence="1" id="KW-0732">Signal</keyword>
<comment type="caution">
    <text evidence="3">The sequence shown here is derived from an EMBL/GenBank/DDBJ whole genome shotgun (WGS) entry which is preliminary data.</text>
</comment>
<protein>
    <submittedName>
        <fullName evidence="3">SpoIVB peptidase</fullName>
    </submittedName>
</protein>
<dbReference type="RefSeq" id="WP_107934860.1">
    <property type="nucleotide sequence ID" value="NZ_CP085009.1"/>
</dbReference>
<dbReference type="Pfam" id="PF05580">
    <property type="entry name" value="Peptidase_S55"/>
    <property type="match status" value="1"/>
</dbReference>
<dbReference type="InterPro" id="IPR008763">
    <property type="entry name" value="Peptidase_S55"/>
</dbReference>
<organism evidence="3 4">
    <name type="scientific">Ureibacillus chungkukjangi</name>
    <dbReference type="NCBI Taxonomy" id="1202712"/>
    <lineage>
        <taxon>Bacteria</taxon>
        <taxon>Bacillati</taxon>
        <taxon>Bacillota</taxon>
        <taxon>Bacilli</taxon>
        <taxon>Bacillales</taxon>
        <taxon>Caryophanaceae</taxon>
        <taxon>Ureibacillus</taxon>
    </lineage>
</organism>
<gene>
    <name evidence="3" type="ORF">BJ095_13526</name>
</gene>
<accession>A0A318TIW8</accession>
<evidence type="ECO:0000313" key="3">
    <source>
        <dbReference type="EMBL" id="PYF03038.1"/>
    </source>
</evidence>
<dbReference type="EMBL" id="QJTJ01000035">
    <property type="protein sequence ID" value="PYF03038.1"/>
    <property type="molecule type" value="Genomic_DNA"/>
</dbReference>
<keyword evidence="4" id="KW-1185">Reference proteome</keyword>
<name>A0A318TIW8_9BACL</name>
<feature type="domain" description="Peptidase S55" evidence="2">
    <location>
        <begin position="94"/>
        <end position="316"/>
    </location>
</feature>